<evidence type="ECO:0000259" key="2">
    <source>
        <dbReference type="PROSITE" id="PS50254"/>
    </source>
</evidence>
<dbReference type="SMART" id="SM00429">
    <property type="entry name" value="IPT"/>
    <property type="match status" value="1"/>
</dbReference>
<dbReference type="InterPro" id="IPR014756">
    <property type="entry name" value="Ig_E-set"/>
</dbReference>
<feature type="region of interest" description="Disordered" evidence="1">
    <location>
        <begin position="314"/>
        <end position="342"/>
    </location>
</feature>
<dbReference type="Pfam" id="PF00554">
    <property type="entry name" value="RHD_DNA_bind"/>
    <property type="match status" value="1"/>
</dbReference>
<organism evidence="3 4">
    <name type="scientific">Papilio machaon</name>
    <name type="common">Old World swallowtail butterfly</name>
    <dbReference type="NCBI Taxonomy" id="76193"/>
    <lineage>
        <taxon>Eukaryota</taxon>
        <taxon>Metazoa</taxon>
        <taxon>Ecdysozoa</taxon>
        <taxon>Arthropoda</taxon>
        <taxon>Hexapoda</taxon>
        <taxon>Insecta</taxon>
        <taxon>Pterygota</taxon>
        <taxon>Neoptera</taxon>
        <taxon>Endopterygota</taxon>
        <taxon>Lepidoptera</taxon>
        <taxon>Glossata</taxon>
        <taxon>Ditrysia</taxon>
        <taxon>Papilionoidea</taxon>
        <taxon>Papilionidae</taxon>
        <taxon>Papilioninae</taxon>
        <taxon>Papilio</taxon>
    </lineage>
</organism>
<protein>
    <submittedName>
        <fullName evidence="3">Embryonic polarity protein dorsal</fullName>
    </submittedName>
</protein>
<dbReference type="InterPro" id="IPR008967">
    <property type="entry name" value="p53-like_TF_DNA-bd_sf"/>
</dbReference>
<dbReference type="SUPFAM" id="SSF49417">
    <property type="entry name" value="p53-like transcription factors"/>
    <property type="match status" value="1"/>
</dbReference>
<dbReference type="Pfam" id="PF16179">
    <property type="entry name" value="RHD_dimer"/>
    <property type="match status" value="1"/>
</dbReference>
<evidence type="ECO:0000313" key="4">
    <source>
        <dbReference type="Proteomes" id="UP000053240"/>
    </source>
</evidence>
<dbReference type="SUPFAM" id="SSF81296">
    <property type="entry name" value="E set domains"/>
    <property type="match status" value="1"/>
</dbReference>
<feature type="region of interest" description="Disordered" evidence="1">
    <location>
        <begin position="1"/>
        <end position="29"/>
    </location>
</feature>
<dbReference type="InterPro" id="IPR002909">
    <property type="entry name" value="IPT_dom"/>
</dbReference>
<dbReference type="InterPro" id="IPR013783">
    <property type="entry name" value="Ig-like_fold"/>
</dbReference>
<dbReference type="GO" id="GO:0045087">
    <property type="term" value="P:innate immune response"/>
    <property type="evidence" value="ECO:0007669"/>
    <property type="project" value="TreeGrafter"/>
</dbReference>
<dbReference type="GO" id="GO:0038061">
    <property type="term" value="P:non-canonical NF-kappaB signal transduction"/>
    <property type="evidence" value="ECO:0007669"/>
    <property type="project" value="TreeGrafter"/>
</dbReference>
<dbReference type="Gene3D" id="2.60.40.10">
    <property type="entry name" value="Immunoglobulins"/>
    <property type="match status" value="1"/>
</dbReference>
<dbReference type="GO" id="GO:0048731">
    <property type="term" value="P:system development"/>
    <property type="evidence" value="ECO:0007669"/>
    <property type="project" value="UniProtKB-ARBA"/>
</dbReference>
<gene>
    <name evidence="3" type="ORF">RR48_11351</name>
</gene>
<feature type="domain" description="RHD" evidence="2">
    <location>
        <begin position="23"/>
        <end position="209"/>
    </location>
</feature>
<sequence>MANHLPIQRRAIAQKTPEPKGSSKKPSVRVVVQPVDSHRFRYKSEGRWAGSIPGVNKKGNREGFPTIEISGCPEGKAVIVVSCVTKDSPYKTHPHGVVARELFMSEEEVKKGACKVVVELTGESTKVSFTNIGIHSCKHNEVKEVLETRRRLGVDPFGSGFDYGREPKRIDLNALRLCFQVFVMDEKDGIRLRLPPVVTSVIHDKKTQGELHITRLSHCTGPATGGTTVILLCKKVKPSDTTVVFVERGAGGGAVWEAAASDVSAHQHVAFCFTTPPYRHTDITQNVTVFVQLKRLSDNARSEPVEFVYTPARRENSPMESDMSHEQVSYNSAQSPLKQEPLPTEPKLLQPWPTDLPPMLGPSPQHQYQVQDVSWMDKSYVQLDQLPPSPSLQATSPHAPHLTTNYSLTSRGFGFSQARNLNPFTSHYDEYVYVPDNRSECNSVSPIFAKSPDLNTEQAEEMQISLEKFSGILEEQISDHLSELSLKEFVGGDLPEI</sequence>
<dbReference type="Gene3D" id="2.60.40.340">
    <property type="entry name" value="Rel homology domain (RHD), DNA-binding domain"/>
    <property type="match status" value="1"/>
</dbReference>
<dbReference type="OrthoDB" id="7881762at2759"/>
<dbReference type="GO" id="GO:0000978">
    <property type="term" value="F:RNA polymerase II cis-regulatory region sequence-specific DNA binding"/>
    <property type="evidence" value="ECO:0007669"/>
    <property type="project" value="TreeGrafter"/>
</dbReference>
<dbReference type="GO" id="GO:0007249">
    <property type="term" value="P:canonical NF-kappaB signal transduction"/>
    <property type="evidence" value="ECO:0007669"/>
    <property type="project" value="TreeGrafter"/>
</dbReference>
<dbReference type="GO" id="GO:0000981">
    <property type="term" value="F:DNA-binding transcription factor activity, RNA polymerase II-specific"/>
    <property type="evidence" value="ECO:0007669"/>
    <property type="project" value="TreeGrafter"/>
</dbReference>
<dbReference type="GO" id="GO:0005737">
    <property type="term" value="C:cytoplasm"/>
    <property type="evidence" value="ECO:0007669"/>
    <property type="project" value="InterPro"/>
</dbReference>
<dbReference type="InterPro" id="IPR037059">
    <property type="entry name" value="RHD_DNA_bind_dom_sf"/>
</dbReference>
<dbReference type="GO" id="GO:0045944">
    <property type="term" value="P:positive regulation of transcription by RNA polymerase II"/>
    <property type="evidence" value="ECO:0007669"/>
    <property type="project" value="TreeGrafter"/>
</dbReference>
<dbReference type="PROSITE" id="PS50254">
    <property type="entry name" value="REL_2"/>
    <property type="match status" value="1"/>
</dbReference>
<dbReference type="GO" id="GO:0048468">
    <property type="term" value="P:cell development"/>
    <property type="evidence" value="ECO:0007669"/>
    <property type="project" value="UniProtKB-ARBA"/>
</dbReference>
<dbReference type="GO" id="GO:0033554">
    <property type="term" value="P:cellular response to stress"/>
    <property type="evidence" value="ECO:0007669"/>
    <property type="project" value="TreeGrafter"/>
</dbReference>
<name>A0A194QMV2_PAPMA</name>
<proteinExistence type="predicted"/>
<dbReference type="InParanoid" id="A0A194QMV2"/>
<dbReference type="Proteomes" id="UP000053240">
    <property type="component" value="Unassembled WGS sequence"/>
</dbReference>
<dbReference type="KEGG" id="pmac:106719450"/>
<dbReference type="PANTHER" id="PTHR24169:SF25">
    <property type="entry name" value="DORSAL-RELATED IMMUNITY FACTOR DIF-RELATED"/>
    <property type="match status" value="1"/>
</dbReference>
<feature type="compositionally biased region" description="Polar residues" evidence="1">
    <location>
        <begin position="326"/>
        <end position="337"/>
    </location>
</feature>
<dbReference type="STRING" id="76193.A0A194QMV2"/>
<reference evidence="3 4" key="1">
    <citation type="journal article" date="2015" name="Nat. Commun.">
        <title>Outbred genome sequencing and CRISPR/Cas9 gene editing in butterflies.</title>
        <authorList>
            <person name="Li X."/>
            <person name="Fan D."/>
            <person name="Zhang W."/>
            <person name="Liu G."/>
            <person name="Zhang L."/>
            <person name="Zhao L."/>
            <person name="Fang X."/>
            <person name="Chen L."/>
            <person name="Dong Y."/>
            <person name="Chen Y."/>
            <person name="Ding Y."/>
            <person name="Zhao R."/>
            <person name="Feng M."/>
            <person name="Zhu Y."/>
            <person name="Feng Y."/>
            <person name="Jiang X."/>
            <person name="Zhu D."/>
            <person name="Xiang H."/>
            <person name="Feng X."/>
            <person name="Li S."/>
            <person name="Wang J."/>
            <person name="Zhang G."/>
            <person name="Kronforst M.R."/>
            <person name="Wang W."/>
        </authorList>
    </citation>
    <scope>NUCLEOTIDE SEQUENCE [LARGE SCALE GENOMIC DNA]</scope>
    <source>
        <strain evidence="3">Ya'a_city_454_Pm</strain>
        <tissue evidence="3">Whole body</tissue>
    </source>
</reference>
<dbReference type="InterPro" id="IPR032397">
    <property type="entry name" value="RHD_dimer"/>
</dbReference>
<accession>A0A194QMV2</accession>
<evidence type="ECO:0000313" key="3">
    <source>
        <dbReference type="EMBL" id="KPJ06852.1"/>
    </source>
</evidence>
<dbReference type="InterPro" id="IPR011539">
    <property type="entry name" value="RHD_DNA_bind_dom"/>
</dbReference>
<feature type="compositionally biased region" description="Basic and acidic residues" evidence="1">
    <location>
        <begin position="314"/>
        <end position="325"/>
    </location>
</feature>
<evidence type="ECO:0000256" key="1">
    <source>
        <dbReference type="SAM" id="MobiDB-lite"/>
    </source>
</evidence>
<dbReference type="AlphaFoldDB" id="A0A194QMV2"/>
<dbReference type="EMBL" id="KQ461194">
    <property type="protein sequence ID" value="KPJ06852.1"/>
    <property type="molecule type" value="Genomic_DNA"/>
</dbReference>
<dbReference type="GO" id="GO:0034097">
    <property type="term" value="P:response to cytokine"/>
    <property type="evidence" value="ECO:0007669"/>
    <property type="project" value="TreeGrafter"/>
</dbReference>
<dbReference type="PANTHER" id="PTHR24169">
    <property type="entry name" value="NUCLEAR FACTOR NF-KAPPA-B PROTEIN"/>
    <property type="match status" value="1"/>
</dbReference>
<dbReference type="PRINTS" id="PR00057">
    <property type="entry name" value="NFKBTNSCPFCT"/>
</dbReference>
<dbReference type="GO" id="GO:0005634">
    <property type="term" value="C:nucleus"/>
    <property type="evidence" value="ECO:0007669"/>
    <property type="project" value="TreeGrafter"/>
</dbReference>
<dbReference type="InterPro" id="IPR000451">
    <property type="entry name" value="NFkB/Dor"/>
</dbReference>
<keyword evidence="4" id="KW-1185">Reference proteome</keyword>